<evidence type="ECO:0000256" key="2">
    <source>
        <dbReference type="ARBA" id="ARBA00022692"/>
    </source>
</evidence>
<evidence type="ECO:0000256" key="1">
    <source>
        <dbReference type="ARBA" id="ARBA00004141"/>
    </source>
</evidence>
<feature type="region of interest" description="Disordered" evidence="5">
    <location>
        <begin position="106"/>
        <end position="128"/>
    </location>
</feature>
<keyword evidence="3 6" id="KW-1133">Transmembrane helix</keyword>
<name>A0A6G1QYM7_CHAAH</name>
<evidence type="ECO:0000256" key="5">
    <source>
        <dbReference type="SAM" id="MobiDB-lite"/>
    </source>
</evidence>
<dbReference type="InterPro" id="IPR010432">
    <property type="entry name" value="RDD"/>
</dbReference>
<protein>
    <submittedName>
        <fullName evidence="8">Protein FAM8A1</fullName>
    </submittedName>
</protein>
<dbReference type="AlphaFoldDB" id="A0A6G1QYM7"/>
<feature type="transmembrane region" description="Helical" evidence="6">
    <location>
        <begin position="152"/>
        <end position="169"/>
    </location>
</feature>
<keyword evidence="4 6" id="KW-0472">Membrane</keyword>
<dbReference type="Proteomes" id="UP000503349">
    <property type="component" value="Chromosome 1"/>
</dbReference>
<feature type="domain" description="RDD" evidence="7">
    <location>
        <begin position="139"/>
        <end position="298"/>
    </location>
</feature>
<dbReference type="Pfam" id="PF06271">
    <property type="entry name" value="RDD"/>
    <property type="match status" value="1"/>
</dbReference>
<reference evidence="8 9" key="1">
    <citation type="submission" date="2019-02" db="EMBL/GenBank/DDBJ databases">
        <title>Opniocepnalus argus genome.</title>
        <authorList>
            <person name="Zhou C."/>
            <person name="Xiao S."/>
        </authorList>
    </citation>
    <scope>NUCLEOTIDE SEQUENCE [LARGE SCALE GENOMIC DNA]</scope>
    <source>
        <strain evidence="8">OARG1902GOOAL</strain>
        <tissue evidence="8">Muscle</tissue>
    </source>
</reference>
<keyword evidence="2 6" id="KW-0812">Transmembrane</keyword>
<dbReference type="PANTHER" id="PTHR13659:SF7">
    <property type="entry name" value="PROTEIN FAM8A1"/>
    <property type="match status" value="1"/>
</dbReference>
<evidence type="ECO:0000256" key="6">
    <source>
        <dbReference type="SAM" id="Phobius"/>
    </source>
</evidence>
<dbReference type="EMBL" id="CM015712">
    <property type="protein sequence ID" value="KAF3707423.1"/>
    <property type="molecule type" value="Genomic_DNA"/>
</dbReference>
<dbReference type="PANTHER" id="PTHR13659">
    <property type="entry name" value="AUTOSOMAL HIGHLY CONSERVED PROTEIN"/>
    <property type="match status" value="1"/>
</dbReference>
<evidence type="ECO:0000313" key="8">
    <source>
        <dbReference type="EMBL" id="KAF3707423.1"/>
    </source>
</evidence>
<reference evidence="9" key="2">
    <citation type="submission" date="2019-02" db="EMBL/GenBank/DDBJ databases">
        <title>Opniocepnalus argus Var Kimnra genome.</title>
        <authorList>
            <person name="Zhou C."/>
            <person name="Xiao S."/>
        </authorList>
    </citation>
    <scope>NUCLEOTIDE SEQUENCE [LARGE SCALE GENOMIC DNA]</scope>
</reference>
<evidence type="ECO:0000256" key="4">
    <source>
        <dbReference type="ARBA" id="ARBA00023136"/>
    </source>
</evidence>
<sequence>MFSTTANGPTTETEAEKQPQSAAVTEYCAQLQQWMWHYHWGYASWQSWAALSAFPFPSSCSFLPPGISAQTPRTPAPTYGTGEQGFDTRNWYNNLYPFSFPASSFHPAAQTEQSPAGDARPAQLQNGNLPHTGREYIIASPLRRLLAESVDFFILFCVKATIVLWIMYLSGIKDFAKFITHFIVEEIDENTSMEDLQKMMAVALVYRVLVCVYEIICIWGAGGATPGKFLLGLQVVKCDTTALIRPNRVLVVPASNVSLSASTVRALNKNFSIAFLFPVFITVLFFQHNRTVYDIVAGTIVVQRRGAR</sequence>
<dbReference type="InterPro" id="IPR039871">
    <property type="entry name" value="FAM8A1"/>
</dbReference>
<feature type="transmembrane region" description="Helical" evidence="6">
    <location>
        <begin position="201"/>
        <end position="221"/>
    </location>
</feature>
<feature type="transmembrane region" description="Helical" evidence="6">
    <location>
        <begin position="266"/>
        <end position="286"/>
    </location>
</feature>
<evidence type="ECO:0000259" key="7">
    <source>
        <dbReference type="Pfam" id="PF06271"/>
    </source>
</evidence>
<comment type="subcellular location">
    <subcellularLocation>
        <location evidence="1">Membrane</location>
        <topology evidence="1">Multi-pass membrane protein</topology>
    </subcellularLocation>
</comment>
<accession>A0A6G1QYM7</accession>
<feature type="region of interest" description="Disordered" evidence="5">
    <location>
        <begin position="1"/>
        <end position="20"/>
    </location>
</feature>
<keyword evidence="9" id="KW-1185">Reference proteome</keyword>
<gene>
    <name evidence="8" type="ORF">EXN66_Car000596</name>
</gene>
<evidence type="ECO:0000256" key="3">
    <source>
        <dbReference type="ARBA" id="ARBA00022989"/>
    </source>
</evidence>
<organism evidence="8 9">
    <name type="scientific">Channa argus</name>
    <name type="common">Northern snakehead</name>
    <name type="synonym">Ophicephalus argus</name>
    <dbReference type="NCBI Taxonomy" id="215402"/>
    <lineage>
        <taxon>Eukaryota</taxon>
        <taxon>Metazoa</taxon>
        <taxon>Chordata</taxon>
        <taxon>Craniata</taxon>
        <taxon>Vertebrata</taxon>
        <taxon>Euteleostomi</taxon>
        <taxon>Actinopterygii</taxon>
        <taxon>Neopterygii</taxon>
        <taxon>Teleostei</taxon>
        <taxon>Neoteleostei</taxon>
        <taxon>Acanthomorphata</taxon>
        <taxon>Anabantaria</taxon>
        <taxon>Anabantiformes</taxon>
        <taxon>Channoidei</taxon>
        <taxon>Channidae</taxon>
        <taxon>Channa</taxon>
    </lineage>
</organism>
<dbReference type="GO" id="GO:0016020">
    <property type="term" value="C:membrane"/>
    <property type="evidence" value="ECO:0007669"/>
    <property type="project" value="UniProtKB-SubCell"/>
</dbReference>
<proteinExistence type="predicted"/>
<evidence type="ECO:0000313" key="9">
    <source>
        <dbReference type="Proteomes" id="UP000503349"/>
    </source>
</evidence>